<dbReference type="AlphaFoldDB" id="A0A0D3FH31"/>
<evidence type="ECO:0000313" key="2">
    <source>
        <dbReference type="EnsemblPlants" id="OBART03G13130.1"/>
    </source>
</evidence>
<dbReference type="Gramene" id="OBART03G13130.1">
    <property type="protein sequence ID" value="OBART03G13130.1"/>
    <property type="gene ID" value="OBART03G13130"/>
</dbReference>
<feature type="region of interest" description="Disordered" evidence="1">
    <location>
        <begin position="1"/>
        <end position="67"/>
    </location>
</feature>
<proteinExistence type="predicted"/>
<name>A0A0D3FH31_9ORYZ</name>
<reference evidence="2" key="1">
    <citation type="journal article" date="2009" name="Rice">
        <title>De Novo Next Generation Sequencing of Plant Genomes.</title>
        <authorList>
            <person name="Rounsley S."/>
            <person name="Marri P.R."/>
            <person name="Yu Y."/>
            <person name="He R."/>
            <person name="Sisneros N."/>
            <person name="Goicoechea J.L."/>
            <person name="Lee S.J."/>
            <person name="Angelova A."/>
            <person name="Kudrna D."/>
            <person name="Luo M."/>
            <person name="Affourtit J."/>
            <person name="Desany B."/>
            <person name="Knight J."/>
            <person name="Niazi F."/>
            <person name="Egholm M."/>
            <person name="Wing R.A."/>
        </authorList>
    </citation>
    <scope>NUCLEOTIDE SEQUENCE [LARGE SCALE GENOMIC DNA]</scope>
    <source>
        <strain evidence="2">cv. IRGC 105608</strain>
    </source>
</reference>
<dbReference type="Proteomes" id="UP000026960">
    <property type="component" value="Chromosome 3"/>
</dbReference>
<sequence length="67" mass="7132">MDGGQDHDERKKSHGNPYPRRGDIKRKIVQDVFGKSSDPPATSKPARAGNGDGGDDAAAAGSYYGHY</sequence>
<dbReference type="PaxDb" id="65489-OBART03G13130.1"/>
<reference evidence="2" key="2">
    <citation type="submission" date="2015-03" db="UniProtKB">
        <authorList>
            <consortium name="EnsemblPlants"/>
        </authorList>
    </citation>
    <scope>IDENTIFICATION</scope>
</reference>
<dbReference type="EnsemblPlants" id="OBART03G13130.1">
    <property type="protein sequence ID" value="OBART03G13130.1"/>
    <property type="gene ID" value="OBART03G13130"/>
</dbReference>
<accession>A0A0D3FH31</accession>
<dbReference type="HOGENOM" id="CLU_2761435_0_0_1"/>
<feature type="compositionally biased region" description="Basic and acidic residues" evidence="1">
    <location>
        <begin position="1"/>
        <end position="11"/>
    </location>
</feature>
<feature type="compositionally biased region" description="Basic and acidic residues" evidence="1">
    <location>
        <begin position="20"/>
        <end position="29"/>
    </location>
</feature>
<keyword evidence="3" id="KW-1185">Reference proteome</keyword>
<evidence type="ECO:0000313" key="3">
    <source>
        <dbReference type="Proteomes" id="UP000026960"/>
    </source>
</evidence>
<evidence type="ECO:0000256" key="1">
    <source>
        <dbReference type="SAM" id="MobiDB-lite"/>
    </source>
</evidence>
<organism evidence="2">
    <name type="scientific">Oryza barthii</name>
    <dbReference type="NCBI Taxonomy" id="65489"/>
    <lineage>
        <taxon>Eukaryota</taxon>
        <taxon>Viridiplantae</taxon>
        <taxon>Streptophyta</taxon>
        <taxon>Embryophyta</taxon>
        <taxon>Tracheophyta</taxon>
        <taxon>Spermatophyta</taxon>
        <taxon>Magnoliopsida</taxon>
        <taxon>Liliopsida</taxon>
        <taxon>Poales</taxon>
        <taxon>Poaceae</taxon>
        <taxon>BOP clade</taxon>
        <taxon>Oryzoideae</taxon>
        <taxon>Oryzeae</taxon>
        <taxon>Oryzinae</taxon>
        <taxon>Oryza</taxon>
    </lineage>
</organism>
<protein>
    <submittedName>
        <fullName evidence="2">Uncharacterized protein</fullName>
    </submittedName>
</protein>